<keyword evidence="2" id="KW-1185">Reference proteome</keyword>
<comment type="caution">
    <text evidence="1">The sequence shown here is derived from an EMBL/GenBank/DDBJ whole genome shotgun (WGS) entry which is preliminary data.</text>
</comment>
<dbReference type="EMBL" id="JBBAXC010000018">
    <property type="protein sequence ID" value="MEI5909031.1"/>
    <property type="molecule type" value="Genomic_DNA"/>
</dbReference>
<dbReference type="Proteomes" id="UP001312865">
    <property type="component" value="Unassembled WGS sequence"/>
</dbReference>
<accession>A0ABU8HIL4</accession>
<dbReference type="InterPro" id="IPR028994">
    <property type="entry name" value="Integrin_alpha_N"/>
</dbReference>
<evidence type="ECO:0008006" key="3">
    <source>
        <dbReference type="Google" id="ProtNLM"/>
    </source>
</evidence>
<sequence length="409" mass="47090">MKKGLFSIGFLFMLTGCSLFQSNTSIMKPPELPVKQQKVKEAINKYVPSQAEWVSPIEEKQANKILEADLDSDGTKELIVFYRLPDQTSQIEASVLKEENDGWKEIIKLKDIGRKLHKVEFTDVNDDGIKEILIGFSFSEDASDKALIVFEISTSKPKKIMETQYSTFFSGTFNQDNKGKIILSTLVRNQEHKVRLYEFKKNEANVLDELELDMYVSYTNTIAGSLSPLLKGMILDTAVGAHSSESFIIGVEDDKLIKIIPENLEVNEIFRTYFVNSEDTNGDGIIEFALQKEGSNENLSYAVMPYINEYYQLNDQLQAELVNQYYRNYSYRYRLQFPKDWPPVKITESEDERYVTFLSIEDDRVLFDINVLDKGQLLPKGWNILYKSNQFTYVTKSSPEVGMHFEIIE</sequence>
<evidence type="ECO:0000313" key="1">
    <source>
        <dbReference type="EMBL" id="MEI5909031.1"/>
    </source>
</evidence>
<gene>
    <name evidence="1" type="ORF">WAK64_18435</name>
</gene>
<proteinExistence type="predicted"/>
<name>A0ABU8HIL4_9BACI</name>
<dbReference type="PROSITE" id="PS51257">
    <property type="entry name" value="PROKAR_LIPOPROTEIN"/>
    <property type="match status" value="1"/>
</dbReference>
<protein>
    <recommendedName>
        <fullName evidence="3">VCBS repeat-containing protein</fullName>
    </recommendedName>
</protein>
<reference evidence="1 2" key="1">
    <citation type="journal article" date="2018" name="J. Microbiol.">
        <title>Bacillus spongiae sp. nov., isolated from sponge of Jeju Island.</title>
        <authorList>
            <person name="Lee G.E."/>
            <person name="Im W.T."/>
            <person name="Park J.S."/>
        </authorList>
    </citation>
    <scope>NUCLEOTIDE SEQUENCE [LARGE SCALE GENOMIC DNA]</scope>
    <source>
        <strain evidence="1 2">135PIL107-10</strain>
    </source>
</reference>
<organism evidence="1 2">
    <name type="scientific">Bacillus spongiae</name>
    <dbReference type="NCBI Taxonomy" id="2683610"/>
    <lineage>
        <taxon>Bacteria</taxon>
        <taxon>Bacillati</taxon>
        <taxon>Bacillota</taxon>
        <taxon>Bacilli</taxon>
        <taxon>Bacillales</taxon>
        <taxon>Bacillaceae</taxon>
        <taxon>Bacillus</taxon>
    </lineage>
</organism>
<dbReference type="RefSeq" id="WP_336588475.1">
    <property type="nucleotide sequence ID" value="NZ_JBBAXC010000018.1"/>
</dbReference>
<dbReference type="SUPFAM" id="SSF69318">
    <property type="entry name" value="Integrin alpha N-terminal domain"/>
    <property type="match status" value="1"/>
</dbReference>
<evidence type="ECO:0000313" key="2">
    <source>
        <dbReference type="Proteomes" id="UP001312865"/>
    </source>
</evidence>